<dbReference type="KEGG" id="sri:SELR_pSRC500070"/>
<organism evidence="1 2">
    <name type="scientific">Selenomonas ruminantium subsp. lactilytica (strain NBRC 103574 / TAM6421)</name>
    <dbReference type="NCBI Taxonomy" id="927704"/>
    <lineage>
        <taxon>Bacteria</taxon>
        <taxon>Bacillati</taxon>
        <taxon>Bacillota</taxon>
        <taxon>Negativicutes</taxon>
        <taxon>Selenomonadales</taxon>
        <taxon>Selenomonadaceae</taxon>
        <taxon>Selenomonas</taxon>
    </lineage>
</organism>
<dbReference type="HOGENOM" id="CLU_3257717_0_0_9"/>
<evidence type="ECO:0000313" key="1">
    <source>
        <dbReference type="EMBL" id="BAL85181.1"/>
    </source>
</evidence>
<proteinExistence type="predicted"/>
<dbReference type="AlphaFoldDB" id="I0GWP4"/>
<gene>
    <name evidence="1" type="ordered locus">SELR_pSRC500070</name>
</gene>
<keyword evidence="1" id="KW-0614">Plasmid</keyword>
<dbReference type="PATRIC" id="fig|927704.6.peg.3523"/>
<evidence type="ECO:0000313" key="2">
    <source>
        <dbReference type="Proteomes" id="UP000007887"/>
    </source>
</evidence>
<dbReference type="Proteomes" id="UP000007887">
    <property type="component" value="Plasmid pSRC5"/>
</dbReference>
<name>I0GWP4_SELRL</name>
<reference evidence="1 2" key="1">
    <citation type="submission" date="2011-10" db="EMBL/GenBank/DDBJ databases">
        <title>Whole genome sequence of Selenomonas ruminantium subsp. lactilytica TAM6421.</title>
        <authorList>
            <person name="Oguchi A."/>
            <person name="Ankai A."/>
            <person name="Kaneko J."/>
            <person name="Yamada-Narita S."/>
            <person name="Fukui S."/>
            <person name="Takahashi M."/>
            <person name="Onodera T."/>
            <person name="Kojima S."/>
            <person name="Fushimi T."/>
            <person name="Abe N."/>
            <person name="Kamio Y."/>
            <person name="Yamazaki S."/>
            <person name="Fujita N."/>
        </authorList>
    </citation>
    <scope>NUCLEOTIDE SEQUENCE [LARGE SCALE GENOMIC DNA]</scope>
    <source>
        <strain evidence="2">NBRC 103574 / TAM6421</strain>
        <plasmid evidence="1 2">pSRC5</plasmid>
    </source>
</reference>
<accession>I0GWP4</accession>
<protein>
    <submittedName>
        <fullName evidence="1">Uncharacterized protein</fullName>
    </submittedName>
</protein>
<geneLocation type="plasmid" evidence="1 2">
    <name>pSRC5</name>
</geneLocation>
<sequence length="42" mass="5049">MYILIEIYAKSAAKNLYEASNYADRRLFQTCKEFFTKVYIEC</sequence>
<dbReference type="EMBL" id="AP012301">
    <property type="protein sequence ID" value="BAL85181.1"/>
    <property type="molecule type" value="Genomic_DNA"/>
</dbReference>